<dbReference type="InterPro" id="IPR036165">
    <property type="entry name" value="YefM-like_sf"/>
</dbReference>
<dbReference type="RefSeq" id="WP_098981891.1">
    <property type="nucleotide sequence ID" value="NZ_CP077116.1"/>
</dbReference>
<accession>A0A2C6B448</accession>
<evidence type="ECO:0000313" key="3">
    <source>
        <dbReference type="EMBL" id="PHH99042.1"/>
    </source>
</evidence>
<reference evidence="3 4" key="1">
    <citation type="submission" date="2017-06" db="EMBL/GenBank/DDBJ databases">
        <title>Draft genome sequence of Fusobacterium nucleatum subsp. polymorphum KCOM 1248 (=ChDC F113).</title>
        <authorList>
            <person name="Kook J.-K."/>
            <person name="Park S.-N."/>
            <person name="Lim Y.K."/>
            <person name="Roh H."/>
        </authorList>
    </citation>
    <scope>NUCLEOTIDE SEQUENCE [LARGE SCALE GENOMIC DNA]</scope>
    <source>
        <strain evidence="4">KCOM 1248 (ChDC F113)</strain>
    </source>
</reference>
<dbReference type="Gene3D" id="3.40.1620.10">
    <property type="entry name" value="YefM-like domain"/>
    <property type="match status" value="1"/>
</dbReference>
<evidence type="ECO:0000256" key="2">
    <source>
        <dbReference type="RuleBase" id="RU362080"/>
    </source>
</evidence>
<protein>
    <recommendedName>
        <fullName evidence="2">Antitoxin</fullName>
    </recommendedName>
</protein>
<evidence type="ECO:0000313" key="4">
    <source>
        <dbReference type="Proteomes" id="UP000223525"/>
    </source>
</evidence>
<dbReference type="SUPFAM" id="SSF143120">
    <property type="entry name" value="YefM-like"/>
    <property type="match status" value="1"/>
</dbReference>
<comment type="similarity">
    <text evidence="1 2">Belongs to the phD/YefM antitoxin family.</text>
</comment>
<dbReference type="AlphaFoldDB" id="A0A2C6B448"/>
<dbReference type="Pfam" id="PF02604">
    <property type="entry name" value="PhdYeFM_antitox"/>
    <property type="match status" value="1"/>
</dbReference>
<comment type="caution">
    <text evidence="3">The sequence shown here is derived from an EMBL/GenBank/DDBJ whole genome shotgun (WGS) entry which is preliminary data.</text>
</comment>
<evidence type="ECO:0000256" key="1">
    <source>
        <dbReference type="ARBA" id="ARBA00009981"/>
    </source>
</evidence>
<proteinExistence type="inferred from homology"/>
<name>A0A2C6B448_FUSNP</name>
<dbReference type="Proteomes" id="UP000223525">
    <property type="component" value="Unassembled WGS sequence"/>
</dbReference>
<organism evidence="3 4">
    <name type="scientific">Fusobacterium nucleatum subsp. polymorphum</name>
    <name type="common">Fusobacterium polymorphum</name>
    <dbReference type="NCBI Taxonomy" id="76857"/>
    <lineage>
        <taxon>Bacteria</taxon>
        <taxon>Fusobacteriati</taxon>
        <taxon>Fusobacteriota</taxon>
        <taxon>Fusobacteriia</taxon>
        <taxon>Fusobacteriales</taxon>
        <taxon>Fusobacteriaceae</taxon>
        <taxon>Fusobacterium</taxon>
    </lineage>
</organism>
<comment type="function">
    <text evidence="2">Antitoxin component of a type II toxin-antitoxin (TA) system.</text>
</comment>
<sequence length="84" mass="9689">MIAINFSDAKTNLKSYCEKAVDNEEEIIVTRKDKKNVVILSLDKYNQLLKDIRNAKYLAKLDLAYDQMLAGNVKEHDLIEVEDD</sequence>
<dbReference type="InterPro" id="IPR006442">
    <property type="entry name" value="Antitoxin_Phd/YefM"/>
</dbReference>
<dbReference type="NCBIfam" id="TIGR01552">
    <property type="entry name" value="phd_fam"/>
    <property type="match status" value="1"/>
</dbReference>
<gene>
    <name evidence="3" type="ORF">CA836_04545</name>
</gene>
<dbReference type="EMBL" id="NIRK01000001">
    <property type="protein sequence ID" value="PHH99042.1"/>
    <property type="molecule type" value="Genomic_DNA"/>
</dbReference>